<evidence type="ECO:0000313" key="5">
    <source>
        <dbReference type="Proteomes" id="UP000000268"/>
    </source>
</evidence>
<feature type="transmembrane region" description="Helical" evidence="2">
    <location>
        <begin position="165"/>
        <end position="182"/>
    </location>
</feature>
<feature type="domain" description="EamA" evidence="3">
    <location>
        <begin position="165"/>
        <end position="298"/>
    </location>
</feature>
<dbReference type="SUPFAM" id="SSF103481">
    <property type="entry name" value="Multidrug resistance efflux transporter EmrE"/>
    <property type="match status" value="2"/>
</dbReference>
<feature type="transmembrane region" description="Helical" evidence="2">
    <location>
        <begin position="282"/>
        <end position="300"/>
    </location>
</feature>
<dbReference type="HOGENOM" id="CLU_033863_0_1_3"/>
<dbReference type="AlphaFoldDB" id="B0C8V0"/>
<feature type="transmembrane region" description="Helical" evidence="2">
    <location>
        <begin position="21"/>
        <end position="40"/>
    </location>
</feature>
<name>B0C8V0_ACAM1</name>
<dbReference type="Pfam" id="PF00892">
    <property type="entry name" value="EamA"/>
    <property type="match status" value="2"/>
</dbReference>
<organism evidence="4 5">
    <name type="scientific">Acaryochloris marina (strain MBIC 11017)</name>
    <dbReference type="NCBI Taxonomy" id="329726"/>
    <lineage>
        <taxon>Bacteria</taxon>
        <taxon>Bacillati</taxon>
        <taxon>Cyanobacteriota</taxon>
        <taxon>Cyanophyceae</taxon>
        <taxon>Acaryochloridales</taxon>
        <taxon>Acaryochloridaceae</taxon>
        <taxon>Acaryochloris</taxon>
    </lineage>
</organism>
<keyword evidence="2 4" id="KW-0812">Transmembrane</keyword>
<evidence type="ECO:0000259" key="3">
    <source>
        <dbReference type="Pfam" id="PF00892"/>
    </source>
</evidence>
<gene>
    <name evidence="4" type="ordered locus">AM1_0254</name>
</gene>
<dbReference type="GO" id="GO:0016020">
    <property type="term" value="C:membrane"/>
    <property type="evidence" value="ECO:0007669"/>
    <property type="project" value="InterPro"/>
</dbReference>
<proteinExistence type="inferred from homology"/>
<keyword evidence="2" id="KW-1133">Transmembrane helix</keyword>
<comment type="similarity">
    <text evidence="1">Belongs to the EamA transporter family.</text>
</comment>
<reference evidence="4 5" key="1">
    <citation type="journal article" date="2008" name="Proc. Natl. Acad. Sci. U.S.A.">
        <title>Niche adaptation and genome expansion in the chlorophyll d-producing cyanobacterium Acaryochloris marina.</title>
        <authorList>
            <person name="Swingley W.D."/>
            <person name="Chen M."/>
            <person name="Cheung P.C."/>
            <person name="Conrad A.L."/>
            <person name="Dejesa L.C."/>
            <person name="Hao J."/>
            <person name="Honchak B.M."/>
            <person name="Karbach L.E."/>
            <person name="Kurdoglu A."/>
            <person name="Lahiri S."/>
            <person name="Mastrian S.D."/>
            <person name="Miyashita H."/>
            <person name="Page L."/>
            <person name="Ramakrishna P."/>
            <person name="Satoh S."/>
            <person name="Sattley W.M."/>
            <person name="Shimada Y."/>
            <person name="Taylor H.L."/>
            <person name="Tomo T."/>
            <person name="Tsuchiya T."/>
            <person name="Wang Z.T."/>
            <person name="Raymond J."/>
            <person name="Mimuro M."/>
            <person name="Blankenship R.E."/>
            <person name="Touchman J.W."/>
        </authorList>
    </citation>
    <scope>NUCLEOTIDE SEQUENCE [LARGE SCALE GENOMIC DNA]</scope>
    <source>
        <strain evidence="5">MBIC 11017</strain>
    </source>
</reference>
<feature type="transmembrane region" description="Helical" evidence="2">
    <location>
        <begin position="256"/>
        <end position="276"/>
    </location>
</feature>
<feature type="transmembrane region" description="Helical" evidence="2">
    <location>
        <begin position="52"/>
        <end position="70"/>
    </location>
</feature>
<dbReference type="STRING" id="329726.AM1_0254"/>
<dbReference type="InterPro" id="IPR000620">
    <property type="entry name" value="EamA_dom"/>
</dbReference>
<dbReference type="PANTHER" id="PTHR22911">
    <property type="entry name" value="ACYL-MALONYL CONDENSING ENZYME-RELATED"/>
    <property type="match status" value="1"/>
</dbReference>
<protein>
    <submittedName>
        <fullName evidence="4">DUF6 domain transmembrane protein</fullName>
    </submittedName>
</protein>
<dbReference type="eggNOG" id="COG0697">
    <property type="taxonomic scope" value="Bacteria"/>
</dbReference>
<evidence type="ECO:0000313" key="4">
    <source>
        <dbReference type="EMBL" id="ABW25340.1"/>
    </source>
</evidence>
<keyword evidence="5" id="KW-1185">Reference proteome</keyword>
<evidence type="ECO:0000256" key="1">
    <source>
        <dbReference type="ARBA" id="ARBA00007362"/>
    </source>
</evidence>
<accession>B0C8V0</accession>
<evidence type="ECO:0000256" key="2">
    <source>
        <dbReference type="SAM" id="Phobius"/>
    </source>
</evidence>
<dbReference type="KEGG" id="amr:AM1_0254"/>
<dbReference type="Proteomes" id="UP000000268">
    <property type="component" value="Chromosome"/>
</dbReference>
<feature type="transmembrane region" description="Helical" evidence="2">
    <location>
        <begin position="139"/>
        <end position="159"/>
    </location>
</feature>
<dbReference type="PANTHER" id="PTHR22911:SF76">
    <property type="entry name" value="EAMA DOMAIN-CONTAINING PROTEIN"/>
    <property type="match status" value="1"/>
</dbReference>
<feature type="transmembrane region" description="Helical" evidence="2">
    <location>
        <begin position="110"/>
        <end position="132"/>
    </location>
</feature>
<dbReference type="EMBL" id="CP000828">
    <property type="protein sequence ID" value="ABW25340.1"/>
    <property type="molecule type" value="Genomic_DNA"/>
</dbReference>
<dbReference type="RefSeq" id="WP_012160950.1">
    <property type="nucleotide sequence ID" value="NC_009925.1"/>
</dbReference>
<feature type="transmembrane region" description="Helical" evidence="2">
    <location>
        <begin position="227"/>
        <end position="249"/>
    </location>
</feature>
<sequence>MTQLKSTGKKVGSYGVKPNPYAFIALLLGAIGIAFAPIFVRLSELGPSATAFYRLGFAVPLLGVWLWTSRPATSFPVNEQRVTGLPLISAGCFFAADLAVWHWSIQFTSVANATLLANFAPIFVVLGGWLLFGETVSRWFLVAIALVLLGATLLVSASIDTQHVFGDALGLLTAIFYAGYILSVARLRLHFPTATIAFACSIVGATILFFIAWLSGEGFLPMTMTGWLSLVGLACISQVIGQSLIMFALAHLPSAFASVSLLLQPVTAAILAWRLFGEALTLQQGFGGVIVLAGIVLARWSDRKPVS</sequence>
<keyword evidence="2" id="KW-0472">Membrane</keyword>
<feature type="transmembrane region" description="Helical" evidence="2">
    <location>
        <begin position="194"/>
        <end position="215"/>
    </location>
</feature>
<feature type="domain" description="EamA" evidence="3">
    <location>
        <begin position="23"/>
        <end position="155"/>
    </location>
</feature>
<dbReference type="InterPro" id="IPR037185">
    <property type="entry name" value="EmrE-like"/>
</dbReference>
<feature type="transmembrane region" description="Helical" evidence="2">
    <location>
        <begin position="82"/>
        <end position="104"/>
    </location>
</feature>